<feature type="compositionally biased region" description="Basic and acidic residues" evidence="1">
    <location>
        <begin position="75"/>
        <end position="101"/>
    </location>
</feature>
<comment type="caution">
    <text evidence="2">The sequence shown here is derived from an EMBL/GenBank/DDBJ whole genome shotgun (WGS) entry which is preliminary data.</text>
</comment>
<keyword evidence="3" id="KW-1185">Reference proteome</keyword>
<accession>A0A9N7TMX4</accession>
<dbReference type="EMBL" id="CADEAL010000130">
    <property type="protein sequence ID" value="CAB1414929.1"/>
    <property type="molecule type" value="Genomic_DNA"/>
</dbReference>
<evidence type="ECO:0000256" key="1">
    <source>
        <dbReference type="SAM" id="MobiDB-lite"/>
    </source>
</evidence>
<reference evidence="2" key="1">
    <citation type="submission" date="2020-03" db="EMBL/GenBank/DDBJ databases">
        <authorList>
            <person name="Weist P."/>
        </authorList>
    </citation>
    <scope>NUCLEOTIDE SEQUENCE</scope>
</reference>
<evidence type="ECO:0000313" key="3">
    <source>
        <dbReference type="Proteomes" id="UP001153269"/>
    </source>
</evidence>
<organism evidence="2 3">
    <name type="scientific">Pleuronectes platessa</name>
    <name type="common">European plaice</name>
    <dbReference type="NCBI Taxonomy" id="8262"/>
    <lineage>
        <taxon>Eukaryota</taxon>
        <taxon>Metazoa</taxon>
        <taxon>Chordata</taxon>
        <taxon>Craniata</taxon>
        <taxon>Vertebrata</taxon>
        <taxon>Euteleostomi</taxon>
        <taxon>Actinopterygii</taxon>
        <taxon>Neopterygii</taxon>
        <taxon>Teleostei</taxon>
        <taxon>Neoteleostei</taxon>
        <taxon>Acanthomorphata</taxon>
        <taxon>Carangaria</taxon>
        <taxon>Pleuronectiformes</taxon>
        <taxon>Pleuronectoidei</taxon>
        <taxon>Pleuronectidae</taxon>
        <taxon>Pleuronectes</taxon>
    </lineage>
</organism>
<protein>
    <submittedName>
        <fullName evidence="2">Uncharacterized protein</fullName>
    </submittedName>
</protein>
<sequence length="128" mass="15295">MRGEGRRQKKELGSAWLRRLRNRRRRRVRVSSVLWCIVGRRLQLPCRCAAWLTQRLAGSQSQRREAVPLQFSVSERTEEARGEDRRKGIGRCQDNERREQGEMNEGGMKSRWGERDERWRWNWEEGGG</sequence>
<gene>
    <name evidence="2" type="ORF">PLEPLA_LOCUS2642</name>
</gene>
<dbReference type="AlphaFoldDB" id="A0A9N7TMX4"/>
<name>A0A9N7TMX4_PLEPL</name>
<feature type="region of interest" description="Disordered" evidence="1">
    <location>
        <begin position="74"/>
        <end position="113"/>
    </location>
</feature>
<proteinExistence type="predicted"/>
<dbReference type="Proteomes" id="UP001153269">
    <property type="component" value="Unassembled WGS sequence"/>
</dbReference>
<evidence type="ECO:0000313" key="2">
    <source>
        <dbReference type="EMBL" id="CAB1414929.1"/>
    </source>
</evidence>